<keyword evidence="13" id="KW-1185">Reference proteome</keyword>
<feature type="transmembrane region" description="Helical" evidence="10">
    <location>
        <begin position="146"/>
        <end position="165"/>
    </location>
</feature>
<feature type="transmembrane region" description="Helical" evidence="10">
    <location>
        <begin position="7"/>
        <end position="27"/>
    </location>
</feature>
<organism evidence="12 13">
    <name type="scientific">Dictyobacter aurantiacus</name>
    <dbReference type="NCBI Taxonomy" id="1936993"/>
    <lineage>
        <taxon>Bacteria</taxon>
        <taxon>Bacillati</taxon>
        <taxon>Chloroflexota</taxon>
        <taxon>Ktedonobacteria</taxon>
        <taxon>Ktedonobacterales</taxon>
        <taxon>Dictyobacteraceae</taxon>
        <taxon>Dictyobacter</taxon>
    </lineage>
</organism>
<dbReference type="Proteomes" id="UP000287224">
    <property type="component" value="Unassembled WGS sequence"/>
</dbReference>
<dbReference type="CDD" id="cd03505">
    <property type="entry name" value="Delta9-FADS-like"/>
    <property type="match status" value="1"/>
</dbReference>
<evidence type="ECO:0000256" key="6">
    <source>
        <dbReference type="ARBA" id="ARBA00023002"/>
    </source>
</evidence>
<dbReference type="PRINTS" id="PR00075">
    <property type="entry name" value="FACDDSATRASE"/>
</dbReference>
<dbReference type="GO" id="GO:0016717">
    <property type="term" value="F:oxidoreductase activity, acting on paired donors, with oxidation of a pair of donors resulting in the reduction of molecular oxygen to two molecules of water"/>
    <property type="evidence" value="ECO:0007669"/>
    <property type="project" value="InterPro"/>
</dbReference>
<dbReference type="InterPro" id="IPR005804">
    <property type="entry name" value="FA_desaturase_dom"/>
</dbReference>
<dbReference type="GO" id="GO:0006631">
    <property type="term" value="P:fatty acid metabolic process"/>
    <property type="evidence" value="ECO:0007669"/>
    <property type="project" value="UniProtKB-KW"/>
</dbReference>
<evidence type="ECO:0000256" key="7">
    <source>
        <dbReference type="ARBA" id="ARBA00023004"/>
    </source>
</evidence>
<dbReference type="Pfam" id="PF00487">
    <property type="entry name" value="FA_desaturase"/>
    <property type="match status" value="1"/>
</dbReference>
<evidence type="ECO:0000256" key="5">
    <source>
        <dbReference type="ARBA" id="ARBA00022989"/>
    </source>
</evidence>
<feature type="domain" description="Fatty acid desaturase" evidence="11">
    <location>
        <begin position="42"/>
        <end position="246"/>
    </location>
</feature>
<evidence type="ECO:0000259" key="11">
    <source>
        <dbReference type="Pfam" id="PF00487"/>
    </source>
</evidence>
<reference evidence="13" key="1">
    <citation type="submission" date="2018-12" db="EMBL/GenBank/DDBJ databases">
        <title>Tengunoibacter tsumagoiensis gen. nov., sp. nov., Dictyobacter kobayashii sp. nov., D. alpinus sp. nov., and D. joshuensis sp. nov. and description of Dictyobacteraceae fam. nov. within the order Ktedonobacterales isolated from Tengu-no-mugimeshi.</title>
        <authorList>
            <person name="Wang C.M."/>
            <person name="Zheng Y."/>
            <person name="Sakai Y."/>
            <person name="Toyoda A."/>
            <person name="Minakuchi Y."/>
            <person name="Abe K."/>
            <person name="Yokota A."/>
            <person name="Yabe S."/>
        </authorList>
    </citation>
    <scope>NUCLEOTIDE SEQUENCE [LARGE SCALE GENOMIC DNA]</scope>
    <source>
        <strain evidence="13">S-27</strain>
    </source>
</reference>
<evidence type="ECO:0000313" key="13">
    <source>
        <dbReference type="Proteomes" id="UP000287224"/>
    </source>
</evidence>
<keyword evidence="9 10" id="KW-0472">Membrane</keyword>
<evidence type="ECO:0000256" key="9">
    <source>
        <dbReference type="ARBA" id="ARBA00023136"/>
    </source>
</evidence>
<dbReference type="InterPro" id="IPR015876">
    <property type="entry name" value="Acyl-CoA_DS"/>
</dbReference>
<dbReference type="AlphaFoldDB" id="A0A401Z876"/>
<keyword evidence="3 10" id="KW-0812">Transmembrane</keyword>
<gene>
    <name evidence="12" type="ORF">KDAU_03680</name>
</gene>
<evidence type="ECO:0000256" key="3">
    <source>
        <dbReference type="ARBA" id="ARBA00022692"/>
    </source>
</evidence>
<evidence type="ECO:0000256" key="2">
    <source>
        <dbReference type="ARBA" id="ARBA00008749"/>
    </source>
</evidence>
<feature type="transmembrane region" description="Helical" evidence="10">
    <location>
        <begin position="33"/>
        <end position="57"/>
    </location>
</feature>
<keyword evidence="5 10" id="KW-1133">Transmembrane helix</keyword>
<keyword evidence="4" id="KW-0276">Fatty acid metabolism</keyword>
<comment type="caution">
    <text evidence="12">The sequence shown here is derived from an EMBL/GenBank/DDBJ whole genome shotgun (WGS) entry which is preliminary data.</text>
</comment>
<dbReference type="PANTHER" id="PTHR11351">
    <property type="entry name" value="ACYL-COA DESATURASE"/>
    <property type="match status" value="1"/>
</dbReference>
<evidence type="ECO:0000256" key="1">
    <source>
        <dbReference type="ARBA" id="ARBA00004141"/>
    </source>
</evidence>
<dbReference type="GO" id="GO:0016020">
    <property type="term" value="C:membrane"/>
    <property type="evidence" value="ECO:0007669"/>
    <property type="project" value="UniProtKB-SubCell"/>
</dbReference>
<sequence>MKSSPLYKAVLILVVTLPFLATIYAMWALWNRAVFLSDIVMLLIMYTCITFGVTAGFHRMLTHRSFRAHPIIKFLLLVFGSMSLEGSALEWASTHVKHHAQADKEGDPHSPTEGFVHAHLGWLFKDRMADPNVYCRNLVNDRMVVFVSRTFLVWVVLSLLIPLAIGGWHGLLWAGLVRIFIVHHVTWSVNSICHTFGKREFETTDKSRNEWIVGLLAFGEGWHNNHHAFPRSAFHGLHWWQVDLSAYLIRALEKVGLVKDVYRIPTDMLKNRYQNMTPKTTLAPSTPIMEKVASVSK</sequence>
<dbReference type="EMBL" id="BIFQ01000001">
    <property type="protein sequence ID" value="GCE03039.1"/>
    <property type="molecule type" value="Genomic_DNA"/>
</dbReference>
<protein>
    <submittedName>
        <fullName evidence="12">Stearoyl-CoA 9-desaturase</fullName>
    </submittedName>
</protein>
<name>A0A401Z876_9CHLR</name>
<comment type="similarity">
    <text evidence="2">Belongs to the fatty acid desaturase type 2 family.</text>
</comment>
<comment type="subcellular location">
    <subcellularLocation>
        <location evidence="1">Membrane</location>
        <topology evidence="1">Multi-pass membrane protein</topology>
    </subcellularLocation>
</comment>
<dbReference type="OrthoDB" id="19906at2"/>
<dbReference type="PANTHER" id="PTHR11351:SF3">
    <property type="entry name" value="BLL4393 PROTEIN"/>
    <property type="match status" value="1"/>
</dbReference>
<keyword evidence="7" id="KW-0408">Iron</keyword>
<keyword evidence="8" id="KW-0443">Lipid metabolism</keyword>
<evidence type="ECO:0000256" key="8">
    <source>
        <dbReference type="ARBA" id="ARBA00023098"/>
    </source>
</evidence>
<accession>A0A401Z876</accession>
<keyword evidence="6" id="KW-0560">Oxidoreductase</keyword>
<proteinExistence type="inferred from homology"/>
<evidence type="ECO:0000313" key="12">
    <source>
        <dbReference type="EMBL" id="GCE03039.1"/>
    </source>
</evidence>
<evidence type="ECO:0000256" key="4">
    <source>
        <dbReference type="ARBA" id="ARBA00022832"/>
    </source>
</evidence>
<evidence type="ECO:0000256" key="10">
    <source>
        <dbReference type="SAM" id="Phobius"/>
    </source>
</evidence>